<accession>A0ABR0BDH1</accession>
<comment type="caution">
    <text evidence="1">The sequence shown here is derived from an EMBL/GenBank/DDBJ whole genome shotgun (WGS) entry which is preliminary data.</text>
</comment>
<reference evidence="1 2" key="1">
    <citation type="journal article" date="2024" name="Microbiol. Resour. Announc.">
        <title>Genome annotations for the ascomycete fungi Trichoderma harzianum, Trichoderma aggressivum, and Purpureocillium lilacinum.</title>
        <authorList>
            <person name="Beijen E.P.W."/>
            <person name="Ohm R.A."/>
        </authorList>
    </citation>
    <scope>NUCLEOTIDE SEQUENCE [LARGE SCALE GENOMIC DNA]</scope>
    <source>
        <strain evidence="1 2">CBS 150709</strain>
    </source>
</reference>
<protein>
    <submittedName>
        <fullName evidence="1">Uncharacterized protein</fullName>
    </submittedName>
</protein>
<evidence type="ECO:0000313" key="1">
    <source>
        <dbReference type="EMBL" id="KAK4068646.1"/>
    </source>
</evidence>
<dbReference type="EMBL" id="JAWRVI010000299">
    <property type="protein sequence ID" value="KAK4068646.1"/>
    <property type="molecule type" value="Genomic_DNA"/>
</dbReference>
<sequence length="180" mass="19931">MLHPELTEAAAPPWERQSAQATLRDVSAVNCVCQATARPGPESKQGGASRKVIDTASPNDELMTRTAPLADVLRRHGENRPIGPSYWSETHDASSLLLAARWPAVLRHVARFAREMSGDIEKRHEIRQTRYWSKRASSRVIERFALAQPCFVCPGHKSASIIEGLWGGVSDRTIVSGPRR</sequence>
<gene>
    <name evidence="1" type="ORF">Purlil1_13763</name>
</gene>
<keyword evidence="2" id="KW-1185">Reference proteome</keyword>
<organism evidence="1 2">
    <name type="scientific">Purpureocillium lilacinum</name>
    <name type="common">Paecilomyces lilacinus</name>
    <dbReference type="NCBI Taxonomy" id="33203"/>
    <lineage>
        <taxon>Eukaryota</taxon>
        <taxon>Fungi</taxon>
        <taxon>Dikarya</taxon>
        <taxon>Ascomycota</taxon>
        <taxon>Pezizomycotina</taxon>
        <taxon>Sordariomycetes</taxon>
        <taxon>Hypocreomycetidae</taxon>
        <taxon>Hypocreales</taxon>
        <taxon>Ophiocordycipitaceae</taxon>
        <taxon>Purpureocillium</taxon>
    </lineage>
</organism>
<name>A0ABR0BDH1_PURLI</name>
<proteinExistence type="predicted"/>
<dbReference type="Proteomes" id="UP001287286">
    <property type="component" value="Unassembled WGS sequence"/>
</dbReference>
<evidence type="ECO:0000313" key="2">
    <source>
        <dbReference type="Proteomes" id="UP001287286"/>
    </source>
</evidence>